<accession>A0ABR6W6Z4</accession>
<keyword evidence="3" id="KW-1185">Reference proteome</keyword>
<name>A0ABR6W6Z4_9BACT</name>
<comment type="caution">
    <text evidence="2">The sequence shown here is derived from an EMBL/GenBank/DDBJ whole genome shotgun (WGS) entry which is preliminary data.</text>
</comment>
<evidence type="ECO:0000256" key="1">
    <source>
        <dbReference type="SAM" id="SignalP"/>
    </source>
</evidence>
<dbReference type="RefSeq" id="WP_186737700.1">
    <property type="nucleotide sequence ID" value="NZ_VFIA01000012.1"/>
</dbReference>
<evidence type="ECO:0000313" key="2">
    <source>
        <dbReference type="EMBL" id="MBC3791923.1"/>
    </source>
</evidence>
<dbReference type="Proteomes" id="UP000700732">
    <property type="component" value="Unassembled WGS sequence"/>
</dbReference>
<evidence type="ECO:0008006" key="4">
    <source>
        <dbReference type="Google" id="ProtNLM"/>
    </source>
</evidence>
<feature type="chain" id="PRO_5047523778" description="DUF2490 domain-containing protein" evidence="1">
    <location>
        <begin position="20"/>
        <end position="278"/>
    </location>
</feature>
<keyword evidence="1" id="KW-0732">Signal</keyword>
<dbReference type="InterPro" id="IPR019619">
    <property type="entry name" value="DUF2490"/>
</dbReference>
<gene>
    <name evidence="2" type="ORF">FH603_2432</name>
</gene>
<protein>
    <recommendedName>
        <fullName evidence="4">DUF2490 domain-containing protein</fullName>
    </recommendedName>
</protein>
<dbReference type="Pfam" id="PF10677">
    <property type="entry name" value="DUF2490"/>
    <property type="match status" value="1"/>
</dbReference>
<organism evidence="2 3">
    <name type="scientific">Spirosoma utsteinense</name>
    <dbReference type="NCBI Taxonomy" id="2585773"/>
    <lineage>
        <taxon>Bacteria</taxon>
        <taxon>Pseudomonadati</taxon>
        <taxon>Bacteroidota</taxon>
        <taxon>Cytophagia</taxon>
        <taxon>Cytophagales</taxon>
        <taxon>Cytophagaceae</taxon>
        <taxon>Spirosoma</taxon>
    </lineage>
</organism>
<feature type="signal peptide" evidence="1">
    <location>
        <begin position="1"/>
        <end position="19"/>
    </location>
</feature>
<reference evidence="2 3" key="1">
    <citation type="submission" date="2019-06" db="EMBL/GenBank/DDBJ databases">
        <title>Spirosoma utsteinense sp. nov. isolated from Antarctic ice-free soils.</title>
        <authorList>
            <person name="Tahon G."/>
        </authorList>
    </citation>
    <scope>NUCLEOTIDE SEQUENCE [LARGE SCALE GENOMIC DNA]</scope>
    <source>
        <strain evidence="2 3">LMG 31447</strain>
    </source>
</reference>
<dbReference type="EMBL" id="VFIA01000012">
    <property type="protein sequence ID" value="MBC3791923.1"/>
    <property type="molecule type" value="Genomic_DNA"/>
</dbReference>
<evidence type="ECO:0000313" key="3">
    <source>
        <dbReference type="Proteomes" id="UP000700732"/>
    </source>
</evidence>
<proteinExistence type="predicted"/>
<sequence>MTSRTLLVLLALFPVVAAAQTYRNTVRHRPVFWSEVNLVYRTAGKWSFQLDHQYRRQAEDDNGRDLNIFRYPLQQVFRPWISYQLSKPVRLSLSPIGLWWTWSRSNEFQPTTFFQEVRIIPQLQITRPAGDGELITRFRTEMRWPSQTDTLTSAYIFLSDGESQRVLADRFDMRLRAMVRWINPIGGKQSGWYTHLSMEPMVVVSKSAQRFDQSRTYLGLGRRLRENMRVEIGYLNQFSIRRNRAEQVRTFNLNHALQVYLYLENRRQSKAGSDSGPE</sequence>